<feature type="compositionally biased region" description="Polar residues" evidence="5">
    <location>
        <begin position="10"/>
        <end position="25"/>
    </location>
</feature>
<dbReference type="Gene3D" id="1.10.720.30">
    <property type="entry name" value="SAP domain"/>
    <property type="match status" value="1"/>
</dbReference>
<reference evidence="8" key="1">
    <citation type="submission" date="2025-08" db="UniProtKB">
        <authorList>
            <consortium name="RefSeq"/>
        </authorList>
    </citation>
    <scope>IDENTIFICATION</scope>
    <source>
        <tissue evidence="8">Liver</tissue>
    </source>
</reference>
<dbReference type="OrthoDB" id="5964929at2759"/>
<organism evidence="7 8">
    <name type="scientific">Python bivittatus</name>
    <name type="common">Burmese python</name>
    <name type="synonym">Python molurus bivittatus</name>
    <dbReference type="NCBI Taxonomy" id="176946"/>
    <lineage>
        <taxon>Eukaryota</taxon>
        <taxon>Metazoa</taxon>
        <taxon>Chordata</taxon>
        <taxon>Craniata</taxon>
        <taxon>Vertebrata</taxon>
        <taxon>Euteleostomi</taxon>
        <taxon>Lepidosauria</taxon>
        <taxon>Squamata</taxon>
        <taxon>Bifurcata</taxon>
        <taxon>Unidentata</taxon>
        <taxon>Episquamata</taxon>
        <taxon>Toxicofera</taxon>
        <taxon>Serpentes</taxon>
        <taxon>Henophidia</taxon>
        <taxon>Pythonidae</taxon>
        <taxon>Python</taxon>
    </lineage>
</organism>
<feature type="region of interest" description="Disordered" evidence="5">
    <location>
        <begin position="1"/>
        <end position="25"/>
    </location>
</feature>
<keyword evidence="7" id="KW-1185">Reference proteome</keyword>
<evidence type="ECO:0000256" key="3">
    <source>
        <dbReference type="ARBA" id="ARBA00023163"/>
    </source>
</evidence>
<dbReference type="GO" id="GO:0005634">
    <property type="term" value="C:nucleus"/>
    <property type="evidence" value="ECO:0007669"/>
    <property type="project" value="UniProtKB-SubCell"/>
</dbReference>
<evidence type="ECO:0000256" key="5">
    <source>
        <dbReference type="SAM" id="MobiDB-lite"/>
    </source>
</evidence>
<dbReference type="PANTHER" id="PTHR16073:SF9">
    <property type="entry name" value="DEVELOPMENTAL PLURIPOTENCY-ASSOCIATED PROTEIN 2_4 C-TERMINAL DOMAIN-CONTAINING PROTEIN"/>
    <property type="match status" value="1"/>
</dbReference>
<dbReference type="GO" id="GO:0048731">
    <property type="term" value="P:system development"/>
    <property type="evidence" value="ECO:0007669"/>
    <property type="project" value="TreeGrafter"/>
</dbReference>
<dbReference type="KEGG" id="pbi:103048376"/>
<dbReference type="Pfam" id="PF02037">
    <property type="entry name" value="SAP"/>
    <property type="match status" value="1"/>
</dbReference>
<dbReference type="PROSITE" id="PS50800">
    <property type="entry name" value="SAP"/>
    <property type="match status" value="1"/>
</dbReference>
<dbReference type="InterPro" id="IPR036361">
    <property type="entry name" value="SAP_dom_sf"/>
</dbReference>
<keyword evidence="3" id="KW-0804">Transcription</keyword>
<feature type="domain" description="SAP" evidence="6">
    <location>
        <begin position="37"/>
        <end position="71"/>
    </location>
</feature>
<dbReference type="AlphaFoldDB" id="A0A9F2QW96"/>
<dbReference type="Pfam" id="PF14047">
    <property type="entry name" value="DCR"/>
    <property type="match status" value="1"/>
</dbReference>
<gene>
    <name evidence="8" type="primary">LOC103048376</name>
</gene>
<dbReference type="GO" id="GO:0003682">
    <property type="term" value="F:chromatin binding"/>
    <property type="evidence" value="ECO:0007669"/>
    <property type="project" value="InterPro"/>
</dbReference>
<protein>
    <submittedName>
        <fullName evidence="8">Uncharacterized protein LOC103048376</fullName>
    </submittedName>
</protein>
<sequence>MPRQGRKTTKSTSTLPLRTPAKDSSCQPLSATFSVDYNTLKRAQLQLQCKKLGLRATGKNTELVERLKAHHGESSLKMACNKEETNKSEESSHNFGTPVMAPPLDLAKDIKTETSEEKTDMVRGWCVVHGMVLYRPASSWVPLLLRGGLVCVQDGENLVPFHLPPLNISVPEGLLDNYVCKDCVLRNQEKPKKCTLCQQIQGKGSTAYLSQNFFKNLSPLVKSTSSSSLLAAGGSKEKRRTVEIKKLYQPQEDQAYAQRVDGILSQMARGELGMDRALRPLQPLVVHSPAPYGR</sequence>
<keyword evidence="4" id="KW-0539">Nucleus</keyword>
<name>A0A9F2QW96_PYTBI</name>
<proteinExistence type="predicted"/>
<dbReference type="InterPro" id="IPR003034">
    <property type="entry name" value="SAP_dom"/>
</dbReference>
<evidence type="ECO:0000313" key="8">
    <source>
        <dbReference type="RefSeq" id="XP_007425058.1"/>
    </source>
</evidence>
<evidence type="ECO:0000256" key="1">
    <source>
        <dbReference type="ARBA" id="ARBA00004123"/>
    </source>
</evidence>
<dbReference type="InterPro" id="IPR025891">
    <property type="entry name" value="Dppa2/4_C_dom"/>
</dbReference>
<evidence type="ECO:0000259" key="6">
    <source>
        <dbReference type="PROSITE" id="PS50800"/>
    </source>
</evidence>
<accession>A0A9F2QW96</accession>
<dbReference type="Proteomes" id="UP000695026">
    <property type="component" value="Unplaced"/>
</dbReference>
<keyword evidence="2" id="KW-0805">Transcription regulation</keyword>
<dbReference type="RefSeq" id="XP_007425058.1">
    <property type="nucleotide sequence ID" value="XM_007424996.3"/>
</dbReference>
<dbReference type="SUPFAM" id="SSF68906">
    <property type="entry name" value="SAP domain"/>
    <property type="match status" value="1"/>
</dbReference>
<comment type="subcellular location">
    <subcellularLocation>
        <location evidence="1">Nucleus</location>
    </subcellularLocation>
</comment>
<dbReference type="OMA" id="ADVIHGW"/>
<evidence type="ECO:0000313" key="7">
    <source>
        <dbReference type="Proteomes" id="UP000695026"/>
    </source>
</evidence>
<dbReference type="GeneID" id="103048376"/>
<dbReference type="SMART" id="SM00513">
    <property type="entry name" value="SAP"/>
    <property type="match status" value="1"/>
</dbReference>
<dbReference type="PANTHER" id="PTHR16073">
    <property type="entry name" value="DCR DOMAIN-CONTAINING PROTEIN"/>
    <property type="match status" value="1"/>
</dbReference>
<dbReference type="InterPro" id="IPR039590">
    <property type="entry name" value="Dppa2/4"/>
</dbReference>
<evidence type="ECO:0000256" key="2">
    <source>
        <dbReference type="ARBA" id="ARBA00023015"/>
    </source>
</evidence>
<evidence type="ECO:0000256" key="4">
    <source>
        <dbReference type="ARBA" id="ARBA00023242"/>
    </source>
</evidence>